<evidence type="ECO:0000256" key="1">
    <source>
        <dbReference type="SAM" id="MobiDB-lite"/>
    </source>
</evidence>
<reference evidence="2 3" key="1">
    <citation type="submission" date="2019-08" db="EMBL/GenBank/DDBJ databases">
        <title>Bradyrhizobium hipponensis sp. nov., a rhizobium isolated from a Lupinus angustifolius root nodule in Tunisia.</title>
        <authorList>
            <person name="Off K."/>
            <person name="Rejili M."/>
            <person name="Mars M."/>
            <person name="Brachmann A."/>
            <person name="Marin M."/>
        </authorList>
    </citation>
    <scope>NUCLEOTIDE SEQUENCE [LARGE SCALE GENOMIC DNA]</scope>
    <source>
        <strain evidence="3">aSej3</strain>
    </source>
</reference>
<comment type="caution">
    <text evidence="2">The sequence shown here is derived from an EMBL/GenBank/DDBJ whole genome shotgun (WGS) entry which is preliminary data.</text>
</comment>
<dbReference type="Proteomes" id="UP000324797">
    <property type="component" value="Unassembled WGS sequence"/>
</dbReference>
<organism evidence="2 3">
    <name type="scientific">Bradyrhizobium hipponense</name>
    <dbReference type="NCBI Taxonomy" id="2605638"/>
    <lineage>
        <taxon>Bacteria</taxon>
        <taxon>Pseudomonadati</taxon>
        <taxon>Pseudomonadota</taxon>
        <taxon>Alphaproteobacteria</taxon>
        <taxon>Hyphomicrobiales</taxon>
        <taxon>Nitrobacteraceae</taxon>
        <taxon>Bradyrhizobium</taxon>
    </lineage>
</organism>
<dbReference type="RefSeq" id="WP_148737949.1">
    <property type="nucleotide sequence ID" value="NZ_VSTH01000014.1"/>
</dbReference>
<name>A0A5S4YV29_9BRAD</name>
<gene>
    <name evidence="2" type="ORF">FXV83_04335</name>
</gene>
<keyword evidence="3" id="KW-1185">Reference proteome</keyword>
<accession>A0A5S4YV29</accession>
<feature type="region of interest" description="Disordered" evidence="1">
    <location>
        <begin position="95"/>
        <end position="123"/>
    </location>
</feature>
<evidence type="ECO:0000313" key="2">
    <source>
        <dbReference type="EMBL" id="TYO67998.1"/>
    </source>
</evidence>
<dbReference type="AlphaFoldDB" id="A0A5S4YV29"/>
<feature type="compositionally biased region" description="Basic and acidic residues" evidence="1">
    <location>
        <begin position="95"/>
        <end position="109"/>
    </location>
</feature>
<protein>
    <submittedName>
        <fullName evidence="2">Uncharacterized protein</fullName>
    </submittedName>
</protein>
<dbReference type="EMBL" id="VSTH01000014">
    <property type="protein sequence ID" value="TYO67998.1"/>
    <property type="molecule type" value="Genomic_DNA"/>
</dbReference>
<evidence type="ECO:0000313" key="3">
    <source>
        <dbReference type="Proteomes" id="UP000324797"/>
    </source>
</evidence>
<sequence>MARIGGTLATTNPTSQSDLWTGTKRDFYALYWSGLSMVEDRQVEIGIINLERSLRNFARSSGTHRSVRDRVYCLALAMQSSIGLSWKVHLTEGPELPNKEREQQKRCNVEVELNSADSKLTED</sequence>
<proteinExistence type="predicted"/>